<keyword evidence="6" id="KW-0547">Nucleotide-binding</keyword>
<dbReference type="PANTHER" id="PTHR20275">
    <property type="entry name" value="NAD KINASE"/>
    <property type="match status" value="1"/>
</dbReference>
<evidence type="ECO:0000256" key="5">
    <source>
        <dbReference type="ARBA" id="ARBA00047925"/>
    </source>
</evidence>
<gene>
    <name evidence="6" type="primary">nadK</name>
    <name evidence="7" type="ORF">E0486_08175</name>
</gene>
<dbReference type="GO" id="GO:0019674">
    <property type="term" value="P:NAD+ metabolic process"/>
    <property type="evidence" value="ECO:0007669"/>
    <property type="project" value="InterPro"/>
</dbReference>
<keyword evidence="4 6" id="KW-0520">NAD</keyword>
<comment type="caution">
    <text evidence="6">Lacks conserved residue(s) required for the propagation of feature annotation.</text>
</comment>
<evidence type="ECO:0000256" key="1">
    <source>
        <dbReference type="ARBA" id="ARBA00022679"/>
    </source>
</evidence>
<dbReference type="GO" id="GO:0005737">
    <property type="term" value="C:cytoplasm"/>
    <property type="evidence" value="ECO:0007669"/>
    <property type="project" value="UniProtKB-SubCell"/>
</dbReference>
<dbReference type="GO" id="GO:0005524">
    <property type="term" value="F:ATP binding"/>
    <property type="evidence" value="ECO:0007669"/>
    <property type="project" value="UniProtKB-KW"/>
</dbReference>
<dbReference type="EC" id="2.7.1.23" evidence="6"/>
<name>A0A4R4E1N1_9BACT</name>
<dbReference type="InterPro" id="IPR017437">
    <property type="entry name" value="ATP-NAD_kinase_PpnK-typ_C"/>
</dbReference>
<dbReference type="GO" id="GO:0006741">
    <property type="term" value="P:NADP+ biosynthetic process"/>
    <property type="evidence" value="ECO:0007669"/>
    <property type="project" value="UniProtKB-UniRule"/>
</dbReference>
<dbReference type="EMBL" id="SKFH01000010">
    <property type="protein sequence ID" value="TCZ72747.1"/>
    <property type="molecule type" value="Genomic_DNA"/>
</dbReference>
<keyword evidence="3 6" id="KW-0521">NADP</keyword>
<dbReference type="SUPFAM" id="SSF111331">
    <property type="entry name" value="NAD kinase/diacylglycerol kinase-like"/>
    <property type="match status" value="1"/>
</dbReference>
<comment type="caution">
    <text evidence="7">The sequence shown here is derived from an EMBL/GenBank/DDBJ whole genome shotgun (WGS) entry which is preliminary data.</text>
</comment>
<evidence type="ECO:0000256" key="3">
    <source>
        <dbReference type="ARBA" id="ARBA00022857"/>
    </source>
</evidence>
<dbReference type="Proteomes" id="UP000295164">
    <property type="component" value="Unassembled WGS sequence"/>
</dbReference>
<dbReference type="Pfam" id="PF01513">
    <property type="entry name" value="NAD_kinase"/>
    <property type="match status" value="1"/>
</dbReference>
<dbReference type="RefSeq" id="WP_131851670.1">
    <property type="nucleotide sequence ID" value="NZ_SKFH01000010.1"/>
</dbReference>
<dbReference type="InterPro" id="IPR002504">
    <property type="entry name" value="NADK"/>
</dbReference>
<keyword evidence="8" id="KW-1185">Reference proteome</keyword>
<dbReference type="GO" id="GO:0046872">
    <property type="term" value="F:metal ion binding"/>
    <property type="evidence" value="ECO:0007669"/>
    <property type="project" value="UniProtKB-UniRule"/>
</dbReference>
<dbReference type="InterPro" id="IPR016064">
    <property type="entry name" value="NAD/diacylglycerol_kinase_sf"/>
</dbReference>
<dbReference type="InterPro" id="IPR017438">
    <property type="entry name" value="ATP-NAD_kinase_N"/>
</dbReference>
<dbReference type="NCBIfam" id="NF002521">
    <property type="entry name" value="PRK01911.1"/>
    <property type="match status" value="1"/>
</dbReference>
<comment type="catalytic activity">
    <reaction evidence="5 6">
        <text>NAD(+) + ATP = ADP + NADP(+) + H(+)</text>
        <dbReference type="Rhea" id="RHEA:18629"/>
        <dbReference type="ChEBI" id="CHEBI:15378"/>
        <dbReference type="ChEBI" id="CHEBI:30616"/>
        <dbReference type="ChEBI" id="CHEBI:57540"/>
        <dbReference type="ChEBI" id="CHEBI:58349"/>
        <dbReference type="ChEBI" id="CHEBI:456216"/>
        <dbReference type="EC" id="2.7.1.23"/>
    </reaction>
</comment>
<comment type="function">
    <text evidence="6">Involved in the regulation of the intracellular balance of NAD and NADP, and is a key enzyme in the biosynthesis of NADP. Catalyzes specifically the phosphorylation on 2'-hydroxyl of the adenosine moiety of NAD to yield NADP.</text>
</comment>
<comment type="cofactor">
    <cofactor evidence="6">
        <name>a divalent metal cation</name>
        <dbReference type="ChEBI" id="CHEBI:60240"/>
    </cofactor>
</comment>
<feature type="binding site" evidence="6">
    <location>
        <begin position="188"/>
        <end position="193"/>
    </location>
    <ligand>
        <name>NAD(+)</name>
        <dbReference type="ChEBI" id="CHEBI:57540"/>
    </ligand>
</feature>
<organism evidence="7 8">
    <name type="scientific">Flaviaesturariibacter aridisoli</name>
    <dbReference type="NCBI Taxonomy" id="2545761"/>
    <lineage>
        <taxon>Bacteria</taxon>
        <taxon>Pseudomonadati</taxon>
        <taxon>Bacteroidota</taxon>
        <taxon>Chitinophagia</taxon>
        <taxon>Chitinophagales</taxon>
        <taxon>Chitinophagaceae</taxon>
        <taxon>Flaviaestuariibacter</taxon>
    </lineage>
</organism>
<protein>
    <recommendedName>
        <fullName evidence="6">NAD kinase</fullName>
        <ecNumber evidence="6">2.7.1.23</ecNumber>
    </recommendedName>
    <alternativeName>
        <fullName evidence="6">ATP-dependent NAD kinase</fullName>
    </alternativeName>
</protein>
<dbReference type="Gene3D" id="2.60.200.30">
    <property type="entry name" value="Probable inorganic polyphosphate/atp-NAD kinase, domain 2"/>
    <property type="match status" value="1"/>
</dbReference>
<dbReference type="Pfam" id="PF20143">
    <property type="entry name" value="NAD_kinase_C"/>
    <property type="match status" value="1"/>
</dbReference>
<comment type="similarity">
    <text evidence="6">Belongs to the NAD kinase family.</text>
</comment>
<evidence type="ECO:0000256" key="2">
    <source>
        <dbReference type="ARBA" id="ARBA00022777"/>
    </source>
</evidence>
<feature type="active site" description="Proton acceptor" evidence="6">
    <location>
        <position position="74"/>
    </location>
</feature>
<feature type="binding site" evidence="6">
    <location>
        <begin position="74"/>
        <end position="75"/>
    </location>
    <ligand>
        <name>NAD(+)</name>
        <dbReference type="ChEBI" id="CHEBI:57540"/>
    </ligand>
</feature>
<feature type="binding site" evidence="6">
    <location>
        <position position="212"/>
    </location>
    <ligand>
        <name>NAD(+)</name>
        <dbReference type="ChEBI" id="CHEBI:57540"/>
    </ligand>
</feature>
<sequence>MKVAIYSRVLDLGHLTDIQLFFEELQQEHIVPVVFREFYEALRAQIKLPDGLATFSCSEELADDIEFIISLGGDGTLLDTATLVRDKGIPIAGINFGRLGFLASIGREEMQQAMRALSRRSYIIDNRSLIHLDASLPLFHDIPYALNEFAIHKRDVSPMVKIHTYINGELLNTYWADGLIVATPTGSTGYSLSCQGPVVFPDSGSFVITPIAPHNLNVRSIVIPDSTILSFEIESRSEDIIVALDARREIVHKSVQLAVRKETFGISLVRLTENNFLQTLRNKLSWGFDKRNPGGA</sequence>
<feature type="binding site" evidence="6">
    <location>
        <position position="177"/>
    </location>
    <ligand>
        <name>NAD(+)</name>
        <dbReference type="ChEBI" id="CHEBI:57540"/>
    </ligand>
</feature>
<dbReference type="Gene3D" id="3.40.50.10330">
    <property type="entry name" value="Probable inorganic polyphosphate/atp-NAD kinase, domain 1"/>
    <property type="match status" value="1"/>
</dbReference>
<evidence type="ECO:0000256" key="4">
    <source>
        <dbReference type="ARBA" id="ARBA00023027"/>
    </source>
</evidence>
<keyword evidence="2 6" id="KW-0418">Kinase</keyword>
<dbReference type="GO" id="GO:0051287">
    <property type="term" value="F:NAD binding"/>
    <property type="evidence" value="ECO:0007669"/>
    <property type="project" value="UniProtKB-ARBA"/>
</dbReference>
<evidence type="ECO:0000313" key="7">
    <source>
        <dbReference type="EMBL" id="TCZ72747.1"/>
    </source>
</evidence>
<keyword evidence="1 6" id="KW-0808">Transferase</keyword>
<feature type="binding site" evidence="6">
    <location>
        <begin position="147"/>
        <end position="148"/>
    </location>
    <ligand>
        <name>NAD(+)</name>
        <dbReference type="ChEBI" id="CHEBI:57540"/>
    </ligand>
</feature>
<keyword evidence="6" id="KW-0963">Cytoplasm</keyword>
<comment type="subcellular location">
    <subcellularLocation>
        <location evidence="6">Cytoplasm</location>
    </subcellularLocation>
</comment>
<reference evidence="7 8" key="1">
    <citation type="submission" date="2019-03" db="EMBL/GenBank/DDBJ databases">
        <authorList>
            <person name="Kim M.K.M."/>
        </authorList>
    </citation>
    <scope>NUCLEOTIDE SEQUENCE [LARGE SCALE GENOMIC DNA]</scope>
    <source>
        <strain evidence="7 8">17J68-15</strain>
    </source>
</reference>
<evidence type="ECO:0000256" key="6">
    <source>
        <dbReference type="HAMAP-Rule" id="MF_00361"/>
    </source>
</evidence>
<keyword evidence="6" id="KW-0067">ATP-binding</keyword>
<dbReference type="HAMAP" id="MF_00361">
    <property type="entry name" value="NAD_kinase"/>
    <property type="match status" value="1"/>
</dbReference>
<dbReference type="PANTHER" id="PTHR20275:SF0">
    <property type="entry name" value="NAD KINASE"/>
    <property type="match status" value="1"/>
</dbReference>
<dbReference type="AlphaFoldDB" id="A0A4R4E1N1"/>
<dbReference type="OrthoDB" id="9774737at2"/>
<dbReference type="GO" id="GO:0003951">
    <property type="term" value="F:NAD+ kinase activity"/>
    <property type="evidence" value="ECO:0007669"/>
    <property type="project" value="UniProtKB-UniRule"/>
</dbReference>
<proteinExistence type="inferred from homology"/>
<accession>A0A4R4E1N1</accession>
<evidence type="ECO:0000313" key="8">
    <source>
        <dbReference type="Proteomes" id="UP000295164"/>
    </source>
</evidence>